<feature type="signal peptide" evidence="1">
    <location>
        <begin position="1"/>
        <end position="18"/>
    </location>
</feature>
<reference evidence="2 3" key="1">
    <citation type="submission" date="2018-06" db="EMBL/GenBank/DDBJ databases">
        <title>A transcriptomic atlas of mushroom development highlights an independent origin of complex multicellularity.</title>
        <authorList>
            <consortium name="DOE Joint Genome Institute"/>
            <person name="Krizsan K."/>
            <person name="Almasi E."/>
            <person name="Merenyi Z."/>
            <person name="Sahu N."/>
            <person name="Viragh M."/>
            <person name="Koszo T."/>
            <person name="Mondo S."/>
            <person name="Kiss B."/>
            <person name="Balint B."/>
            <person name="Kues U."/>
            <person name="Barry K."/>
            <person name="Hegedus J.C."/>
            <person name="Henrissat B."/>
            <person name="Johnson J."/>
            <person name="Lipzen A."/>
            <person name="Ohm R."/>
            <person name="Nagy I."/>
            <person name="Pangilinan J."/>
            <person name="Yan J."/>
            <person name="Xiong Y."/>
            <person name="Grigoriev I.V."/>
            <person name="Hibbett D.S."/>
            <person name="Nagy L.G."/>
        </authorList>
    </citation>
    <scope>NUCLEOTIDE SEQUENCE [LARGE SCALE GENOMIC DNA]</scope>
    <source>
        <strain evidence="2 3">SZMC22713</strain>
    </source>
</reference>
<dbReference type="AlphaFoldDB" id="A0A4Y7Q593"/>
<evidence type="ECO:0000256" key="1">
    <source>
        <dbReference type="SAM" id="SignalP"/>
    </source>
</evidence>
<dbReference type="EMBL" id="ML170173">
    <property type="protein sequence ID" value="TDL22827.1"/>
    <property type="molecule type" value="Genomic_DNA"/>
</dbReference>
<proteinExistence type="predicted"/>
<accession>A0A4Y7Q593</accession>
<sequence>MLFTSFFALATLAISAFAAPIAVDEVALVARGNAAVNPNAVTGTKCTAKGTKLDDHSINVAILSICGGIAGKIEQCQGAPTSTTGASGDAKFSIKPLTAGATINVSKGRWEGCVRAARATCGDSPFTTTCIGGASKGNLAVTLAAA</sequence>
<keyword evidence="1" id="KW-0732">Signal</keyword>
<organism evidence="2 3">
    <name type="scientific">Rickenella mellea</name>
    <dbReference type="NCBI Taxonomy" id="50990"/>
    <lineage>
        <taxon>Eukaryota</taxon>
        <taxon>Fungi</taxon>
        <taxon>Dikarya</taxon>
        <taxon>Basidiomycota</taxon>
        <taxon>Agaricomycotina</taxon>
        <taxon>Agaricomycetes</taxon>
        <taxon>Hymenochaetales</taxon>
        <taxon>Rickenellaceae</taxon>
        <taxon>Rickenella</taxon>
    </lineage>
</organism>
<evidence type="ECO:0000313" key="3">
    <source>
        <dbReference type="Proteomes" id="UP000294933"/>
    </source>
</evidence>
<dbReference type="VEuPathDB" id="FungiDB:BD410DRAFT_788170"/>
<dbReference type="OrthoDB" id="2097653at2759"/>
<keyword evidence="3" id="KW-1185">Reference proteome</keyword>
<dbReference type="Proteomes" id="UP000294933">
    <property type="component" value="Unassembled WGS sequence"/>
</dbReference>
<gene>
    <name evidence="2" type="ORF">BD410DRAFT_788170</name>
</gene>
<name>A0A4Y7Q593_9AGAM</name>
<feature type="chain" id="PRO_5021327698" evidence="1">
    <location>
        <begin position="19"/>
        <end position="146"/>
    </location>
</feature>
<protein>
    <submittedName>
        <fullName evidence="2">Uncharacterized protein</fullName>
    </submittedName>
</protein>
<evidence type="ECO:0000313" key="2">
    <source>
        <dbReference type="EMBL" id="TDL22827.1"/>
    </source>
</evidence>